<name>A0A328BSM3_9CAUL</name>
<protein>
    <submittedName>
        <fullName evidence="1">Uncharacterized protein</fullName>
    </submittedName>
</protein>
<comment type="caution">
    <text evidence="1">The sequence shown here is derived from an EMBL/GenBank/DDBJ whole genome shotgun (WGS) entry which is preliminary data.</text>
</comment>
<proteinExistence type="predicted"/>
<sequence>MVGHGWACVPDGRVVEFTEPAKRLTHEARRALYDDLTSGRVQPEDVPGVKVVRDASGELVD</sequence>
<dbReference type="EMBL" id="QFYS01000001">
    <property type="protein sequence ID" value="RAK69006.1"/>
    <property type="molecule type" value="Genomic_DNA"/>
</dbReference>
<reference evidence="1 2" key="1">
    <citation type="submission" date="2018-05" db="EMBL/GenBank/DDBJ databases">
        <authorList>
            <person name="Lanie J.A."/>
            <person name="Ng W.-L."/>
            <person name="Kazmierczak K.M."/>
            <person name="Andrzejewski T.M."/>
            <person name="Davidsen T.M."/>
            <person name="Wayne K.J."/>
            <person name="Tettelin H."/>
            <person name="Glass J.I."/>
            <person name="Rusch D."/>
            <person name="Podicherti R."/>
            <person name="Tsui H.-C.T."/>
            <person name="Winkler M.E."/>
        </authorList>
    </citation>
    <scope>NUCLEOTIDE SEQUENCE [LARGE SCALE GENOMIC DNA]</scope>
    <source>
        <strain evidence="1 2">BUT-10</strain>
    </source>
</reference>
<evidence type="ECO:0000313" key="2">
    <source>
        <dbReference type="Proteomes" id="UP000249524"/>
    </source>
</evidence>
<keyword evidence="2" id="KW-1185">Reference proteome</keyword>
<accession>A0A328BSM3</accession>
<organism evidence="1 2">
    <name type="scientific">Phenylobacterium kunshanense</name>
    <dbReference type="NCBI Taxonomy" id="1445034"/>
    <lineage>
        <taxon>Bacteria</taxon>
        <taxon>Pseudomonadati</taxon>
        <taxon>Pseudomonadota</taxon>
        <taxon>Alphaproteobacteria</taxon>
        <taxon>Caulobacterales</taxon>
        <taxon>Caulobacteraceae</taxon>
        <taxon>Phenylobacterium</taxon>
    </lineage>
</organism>
<dbReference type="Proteomes" id="UP000249524">
    <property type="component" value="Unassembled WGS sequence"/>
</dbReference>
<evidence type="ECO:0000313" key="1">
    <source>
        <dbReference type="EMBL" id="RAK69006.1"/>
    </source>
</evidence>
<dbReference type="AlphaFoldDB" id="A0A328BSM3"/>
<gene>
    <name evidence="1" type="ORF">DJ019_03075</name>
</gene>